<dbReference type="AlphaFoldDB" id="A0A6L5YSZ1"/>
<dbReference type="CDD" id="cd00077">
    <property type="entry name" value="HDc"/>
    <property type="match status" value="1"/>
</dbReference>
<keyword evidence="3" id="KW-1185">Reference proteome</keyword>
<reference evidence="2 3" key="1">
    <citation type="submission" date="2019-08" db="EMBL/GenBank/DDBJ databases">
        <title>In-depth cultivation of the pig gut microbiome towards novel bacterial diversity and tailored functional studies.</title>
        <authorList>
            <person name="Wylensek D."/>
            <person name="Hitch T.C.A."/>
            <person name="Clavel T."/>
        </authorList>
    </citation>
    <scope>NUCLEOTIDE SEQUENCE [LARGE SCALE GENOMIC DNA]</scope>
    <source>
        <strain evidence="2 3">MUC/MUC-530-WT-4D</strain>
    </source>
</reference>
<feature type="domain" description="HD/PDEase" evidence="1">
    <location>
        <begin position="23"/>
        <end position="157"/>
    </location>
</feature>
<dbReference type="SUPFAM" id="SSF109604">
    <property type="entry name" value="HD-domain/PDEase-like"/>
    <property type="match status" value="1"/>
</dbReference>
<evidence type="ECO:0000313" key="3">
    <source>
        <dbReference type="Proteomes" id="UP000474024"/>
    </source>
</evidence>
<proteinExistence type="predicted"/>
<gene>
    <name evidence="2" type="ORF">FYJ75_07065</name>
</gene>
<dbReference type="RefSeq" id="WP_154429769.1">
    <property type="nucleotide sequence ID" value="NZ_VUNI01000009.1"/>
</dbReference>
<evidence type="ECO:0000313" key="2">
    <source>
        <dbReference type="EMBL" id="MST74801.1"/>
    </source>
</evidence>
<dbReference type="InterPro" id="IPR003607">
    <property type="entry name" value="HD/PDEase_dom"/>
</dbReference>
<organism evidence="2 3">
    <name type="scientific">Roseburia porci</name>
    <dbReference type="NCBI Taxonomy" id="2605790"/>
    <lineage>
        <taxon>Bacteria</taxon>
        <taxon>Bacillati</taxon>
        <taxon>Bacillota</taxon>
        <taxon>Clostridia</taxon>
        <taxon>Lachnospirales</taxon>
        <taxon>Lachnospiraceae</taxon>
        <taxon>Roseburia</taxon>
    </lineage>
</organism>
<dbReference type="Gene3D" id="1.10.3210.10">
    <property type="entry name" value="Hypothetical protein af1432"/>
    <property type="match status" value="1"/>
</dbReference>
<protein>
    <submittedName>
        <fullName evidence="2">HD domain-containing protein</fullName>
    </submittedName>
</protein>
<dbReference type="Proteomes" id="UP000474024">
    <property type="component" value="Unassembled WGS sequence"/>
</dbReference>
<dbReference type="Pfam" id="PF01966">
    <property type="entry name" value="HD"/>
    <property type="match status" value="1"/>
</dbReference>
<name>A0A6L5YSZ1_9FIRM</name>
<accession>A0A6L5YSZ1</accession>
<evidence type="ECO:0000259" key="1">
    <source>
        <dbReference type="SMART" id="SM00471"/>
    </source>
</evidence>
<dbReference type="SMART" id="SM00471">
    <property type="entry name" value="HDc"/>
    <property type="match status" value="1"/>
</dbReference>
<dbReference type="InterPro" id="IPR006674">
    <property type="entry name" value="HD_domain"/>
</dbReference>
<dbReference type="EMBL" id="VUNI01000009">
    <property type="protein sequence ID" value="MST74801.1"/>
    <property type="molecule type" value="Genomic_DNA"/>
</dbReference>
<sequence>MNREAAKQAFAEYTDHYNSSDPKIKLKIDHTYRVAGLCDRIGRSIGLSGEELDLAWMCGLLHDIGRFEQIRRYHTFSDADSVDHAQLSCEILFGEEGRIRSFLPENRWDKLLQTAVRWHSAYRIPEGLDEKTQMYCNLLRDADKIDILRVNLDTPMEEIYNVTTEELRTSEVTAEVMQAFDGHHAILRSLKKTAVDHAVGHISLVYELVYPESRAIVKEQGYLDRMMDFPTDNPVTKKQFVHIREEMNRFLEQDRNFQT</sequence>
<comment type="caution">
    <text evidence="2">The sequence shown here is derived from an EMBL/GenBank/DDBJ whole genome shotgun (WGS) entry which is preliminary data.</text>
</comment>